<organism evidence="1 2">
    <name type="scientific">Segatella sinensis</name>
    <dbReference type="NCBI Taxonomy" id="3085167"/>
    <lineage>
        <taxon>Bacteria</taxon>
        <taxon>Pseudomonadati</taxon>
        <taxon>Bacteroidota</taxon>
        <taxon>Bacteroidia</taxon>
        <taxon>Bacteroidales</taxon>
        <taxon>Prevotellaceae</taxon>
        <taxon>Segatella</taxon>
    </lineage>
</organism>
<accession>A0ABV1G099</accession>
<sequence length="50" mass="5716">MKENNKLKVVHTTWEEFLKEHPVKEVVDMPSLPNGYVARVVTVNAVSYTS</sequence>
<evidence type="ECO:0000313" key="2">
    <source>
        <dbReference type="Proteomes" id="UP001465717"/>
    </source>
</evidence>
<dbReference type="EMBL" id="JBBNGE010000042">
    <property type="protein sequence ID" value="MEQ2508842.1"/>
    <property type="molecule type" value="Genomic_DNA"/>
</dbReference>
<evidence type="ECO:0000313" key="1">
    <source>
        <dbReference type="EMBL" id="MEQ2508842.1"/>
    </source>
</evidence>
<name>A0ABV1G099_9BACT</name>
<dbReference type="Proteomes" id="UP001465717">
    <property type="component" value="Unassembled WGS sequence"/>
</dbReference>
<protein>
    <submittedName>
        <fullName evidence="1">Uncharacterized protein</fullName>
    </submittedName>
</protein>
<keyword evidence="2" id="KW-1185">Reference proteome</keyword>
<comment type="caution">
    <text evidence="1">The sequence shown here is derived from an EMBL/GenBank/DDBJ whole genome shotgun (WGS) entry which is preliminary data.</text>
</comment>
<gene>
    <name evidence="1" type="ORF">AAAT87_11220</name>
</gene>
<proteinExistence type="predicted"/>
<dbReference type="RefSeq" id="WP_158570076.1">
    <property type="nucleotide sequence ID" value="NZ_JBBNFG020000039.1"/>
</dbReference>
<reference evidence="1 2" key="1">
    <citation type="submission" date="2024-04" db="EMBL/GenBank/DDBJ databases">
        <title>Human intestinal bacterial collection.</title>
        <authorList>
            <person name="Pauvert C."/>
            <person name="Hitch T.C.A."/>
            <person name="Clavel T."/>
        </authorList>
    </citation>
    <scope>NUCLEOTIDE SEQUENCE [LARGE SCALE GENOMIC DNA]</scope>
    <source>
        <strain evidence="1 2">CLA-AA-H174</strain>
    </source>
</reference>